<dbReference type="KEGG" id="hgl:101707666"/>
<feature type="compositionally biased region" description="Basic residues" evidence="2">
    <location>
        <begin position="1"/>
        <end position="14"/>
    </location>
</feature>
<dbReference type="Gene3D" id="1.10.10.1210">
    <property type="entry name" value="MAGE homology domain, winged helix WH2 motif"/>
    <property type="match status" value="1"/>
</dbReference>
<dbReference type="EMBL" id="JH173476">
    <property type="protein sequence ID" value="EHB16981.1"/>
    <property type="molecule type" value="Genomic_DNA"/>
</dbReference>
<dbReference type="SMART" id="SM01392">
    <property type="entry name" value="MAGE_N"/>
    <property type="match status" value="1"/>
</dbReference>
<reference evidence="7" key="2">
    <citation type="submission" date="2025-04" db="UniProtKB">
        <authorList>
            <consortium name="RefSeq"/>
        </authorList>
    </citation>
    <scope>IDENTIFICATION</scope>
</reference>
<evidence type="ECO:0000313" key="6">
    <source>
        <dbReference type="Proteomes" id="UP000694906"/>
    </source>
</evidence>
<feature type="region of interest" description="Disordered" evidence="2">
    <location>
        <begin position="1"/>
        <end position="102"/>
    </location>
</feature>
<organism evidence="4 5">
    <name type="scientific">Heterocephalus glaber</name>
    <name type="common">Naked mole rat</name>
    <dbReference type="NCBI Taxonomy" id="10181"/>
    <lineage>
        <taxon>Eukaryota</taxon>
        <taxon>Metazoa</taxon>
        <taxon>Chordata</taxon>
        <taxon>Craniata</taxon>
        <taxon>Vertebrata</taxon>
        <taxon>Euteleostomi</taxon>
        <taxon>Mammalia</taxon>
        <taxon>Eutheria</taxon>
        <taxon>Euarchontoglires</taxon>
        <taxon>Glires</taxon>
        <taxon>Rodentia</taxon>
        <taxon>Hystricomorpha</taxon>
        <taxon>Bathyergidae</taxon>
        <taxon>Heterocephalus</taxon>
    </lineage>
</organism>
<dbReference type="Pfam" id="PF12440">
    <property type="entry name" value="MAGE_N"/>
    <property type="match status" value="1"/>
</dbReference>
<dbReference type="GeneID" id="101707666"/>
<feature type="domain" description="MAGE" evidence="3">
    <location>
        <begin position="105"/>
        <end position="301"/>
    </location>
</feature>
<reference evidence="4 5" key="1">
    <citation type="journal article" date="2011" name="Nature">
        <title>Genome sequencing reveals insights into physiology and longevity of the naked mole rat.</title>
        <authorList>
            <person name="Kim E.B."/>
            <person name="Fang X."/>
            <person name="Fushan A.A."/>
            <person name="Huang Z."/>
            <person name="Lobanov A.V."/>
            <person name="Han L."/>
            <person name="Marino S.M."/>
            <person name="Sun X."/>
            <person name="Turanov A.A."/>
            <person name="Yang P."/>
            <person name="Yim S.H."/>
            <person name="Zhao X."/>
            <person name="Kasaikina M.V."/>
            <person name="Stoletzki N."/>
            <person name="Peng C."/>
            <person name="Polak P."/>
            <person name="Xiong Z."/>
            <person name="Kiezun A."/>
            <person name="Zhu Y."/>
            <person name="Chen Y."/>
            <person name="Kryukov G.V."/>
            <person name="Zhang Q."/>
            <person name="Peshkin L."/>
            <person name="Yang L."/>
            <person name="Bronson R.T."/>
            <person name="Buffenstein R."/>
            <person name="Wang B."/>
            <person name="Han C."/>
            <person name="Li Q."/>
            <person name="Chen L."/>
            <person name="Zhao W."/>
            <person name="Sunyaev S.R."/>
            <person name="Park T.J."/>
            <person name="Zhang G."/>
            <person name="Wang J."/>
            <person name="Gladyshev V.N."/>
        </authorList>
    </citation>
    <scope>NUCLEOTIDE SEQUENCE [LARGE SCALE GENOMIC DNA]</scope>
</reference>
<sequence>MPRGGQKSKLRAREKHQQARGQTRSLQGAQVIAAQEGESPSCPCPVSGDAAGPPQKSPGVPPTSAAAAPAVSSRRLGKGAKSRRPEGATSSKVPRSTESSQKELVVRKAEVLMQYLMYKYKTKDPILKREMLKTVHKRFREHFPEILKIASRHMELVFGLELKELKPGGSSYTLASLLDLTYDKSPSGDFPKTGLLLALLGLILHGYCATEDDVWEFLSTLGVTDRSMHFAFGDVKKLLTEDLVQEKYLEYHQVPGTDPPRYQFLWGSGAQIETGKIKVLEFLAKVTCSDVSDFALYYEEALRDEKEKTQAKVAAGSGATA</sequence>
<dbReference type="PANTHER" id="PTHR11736:SF14">
    <property type="entry name" value="NSE3 HOMOLOG, SMC5-SMC6 COMPLEX COMPONENT"/>
    <property type="match status" value="1"/>
</dbReference>
<evidence type="ECO:0000256" key="1">
    <source>
        <dbReference type="ARBA" id="ARBA00084104"/>
    </source>
</evidence>
<dbReference type="STRING" id="10181.G5C620"/>
<dbReference type="FunFam" id="1.10.10.1210:FF:000001">
    <property type="entry name" value="melanoma-associated antigen D1"/>
    <property type="match status" value="1"/>
</dbReference>
<dbReference type="OrthoDB" id="205198at2759"/>
<dbReference type="Pfam" id="PF01454">
    <property type="entry name" value="MAGE"/>
    <property type="match status" value="1"/>
</dbReference>
<dbReference type="GO" id="GO:0000122">
    <property type="term" value="P:negative regulation of transcription by RNA polymerase II"/>
    <property type="evidence" value="ECO:0007669"/>
    <property type="project" value="TreeGrafter"/>
</dbReference>
<feature type="compositionally biased region" description="Low complexity" evidence="2">
    <location>
        <begin position="62"/>
        <end position="73"/>
    </location>
</feature>
<name>G5C620_HETGA</name>
<dbReference type="RefSeq" id="XP_021098182.1">
    <property type="nucleotide sequence ID" value="XM_021242523.1"/>
</dbReference>
<proteinExistence type="predicted"/>
<evidence type="ECO:0000256" key="2">
    <source>
        <dbReference type="SAM" id="MobiDB-lite"/>
    </source>
</evidence>
<dbReference type="InterPro" id="IPR002190">
    <property type="entry name" value="MHD_dom"/>
</dbReference>
<dbReference type="InterPro" id="IPR037445">
    <property type="entry name" value="MAGE"/>
</dbReference>
<gene>
    <name evidence="7" type="primary">LOC101707666</name>
    <name evidence="4" type="ORF">GW7_11984</name>
</gene>
<dbReference type="Proteomes" id="UP000694906">
    <property type="component" value="Unplaced"/>
</dbReference>
<dbReference type="GO" id="GO:0005634">
    <property type="term" value="C:nucleus"/>
    <property type="evidence" value="ECO:0007669"/>
    <property type="project" value="TreeGrafter"/>
</dbReference>
<evidence type="ECO:0000313" key="7">
    <source>
        <dbReference type="RefSeq" id="XP_021098182.1"/>
    </source>
</evidence>
<feature type="compositionally biased region" description="Polar residues" evidence="2">
    <location>
        <begin position="88"/>
        <end position="99"/>
    </location>
</feature>
<dbReference type="PANTHER" id="PTHR11736">
    <property type="entry name" value="MELANOMA-ASSOCIATED ANTIGEN MAGE ANTIGEN"/>
    <property type="match status" value="1"/>
</dbReference>
<feature type="compositionally biased region" description="Polar residues" evidence="2">
    <location>
        <begin position="19"/>
        <end position="28"/>
    </location>
</feature>
<accession>G5C620</accession>
<keyword evidence="1" id="KW-0825">Tumor antigen</keyword>
<evidence type="ECO:0000259" key="3">
    <source>
        <dbReference type="PROSITE" id="PS50838"/>
    </source>
</evidence>
<dbReference type="InterPro" id="IPR041898">
    <property type="entry name" value="MAGE_WH1"/>
</dbReference>
<dbReference type="Gene3D" id="1.10.10.1200">
    <property type="entry name" value="MAGE homology domain, winged helix WH1 motif"/>
    <property type="match status" value="1"/>
</dbReference>
<evidence type="ECO:0000313" key="5">
    <source>
        <dbReference type="Proteomes" id="UP000006813"/>
    </source>
</evidence>
<dbReference type="SMART" id="SM01373">
    <property type="entry name" value="MAGE"/>
    <property type="match status" value="1"/>
</dbReference>
<dbReference type="Proteomes" id="UP000006813">
    <property type="component" value="Unassembled WGS sequence"/>
</dbReference>
<dbReference type="InterPro" id="IPR041899">
    <property type="entry name" value="MAGE_WH2"/>
</dbReference>
<dbReference type="InterPro" id="IPR021072">
    <property type="entry name" value="MAGE_N"/>
</dbReference>
<dbReference type="InParanoid" id="G5C620"/>
<evidence type="ECO:0000313" key="4">
    <source>
        <dbReference type="EMBL" id="EHB16981.1"/>
    </source>
</evidence>
<protein>
    <submittedName>
        <fullName evidence="4 7">Melanoma-associated antigen B4</fullName>
    </submittedName>
</protein>
<dbReference type="FunFam" id="1.10.10.1200:FF:000007">
    <property type="entry name" value="Melanoma-associated antigen C2"/>
    <property type="match status" value="1"/>
</dbReference>
<keyword evidence="6" id="KW-1185">Reference proteome</keyword>
<dbReference type="AlphaFoldDB" id="G5C620"/>
<dbReference type="PROSITE" id="PS50838">
    <property type="entry name" value="MAGE"/>
    <property type="match status" value="1"/>
</dbReference>